<dbReference type="AlphaFoldDB" id="A0A644ZMY4"/>
<gene>
    <name evidence="1" type="ORF">SDC9_88855</name>
</gene>
<organism evidence="1">
    <name type="scientific">bioreactor metagenome</name>
    <dbReference type="NCBI Taxonomy" id="1076179"/>
    <lineage>
        <taxon>unclassified sequences</taxon>
        <taxon>metagenomes</taxon>
        <taxon>ecological metagenomes</taxon>
    </lineage>
</organism>
<evidence type="ECO:0000313" key="1">
    <source>
        <dbReference type="EMBL" id="MPM42192.1"/>
    </source>
</evidence>
<name>A0A644ZMY4_9ZZZZ</name>
<reference evidence="1" key="1">
    <citation type="submission" date="2019-08" db="EMBL/GenBank/DDBJ databases">
        <authorList>
            <person name="Kucharzyk K."/>
            <person name="Murdoch R.W."/>
            <person name="Higgins S."/>
            <person name="Loffler F."/>
        </authorList>
    </citation>
    <scope>NUCLEOTIDE SEQUENCE</scope>
</reference>
<accession>A0A644ZMY4</accession>
<dbReference type="EMBL" id="VSSQ01009638">
    <property type="protein sequence ID" value="MPM42192.1"/>
    <property type="molecule type" value="Genomic_DNA"/>
</dbReference>
<comment type="caution">
    <text evidence="1">The sequence shown here is derived from an EMBL/GenBank/DDBJ whole genome shotgun (WGS) entry which is preliminary data.</text>
</comment>
<protein>
    <submittedName>
        <fullName evidence="1">Uncharacterized protein</fullName>
    </submittedName>
</protein>
<proteinExistence type="predicted"/>
<sequence length="71" mass="8036">MNEKTKKTPIGVFCFGGERGIRIIHTIKRRTIAINTVDKRLDFIEAYNITVRTSGQENTVRQGELAIVCTI</sequence>